<dbReference type="PANTHER" id="PTHR37822">
    <property type="entry name" value="SPORE PHOTOPRODUCT LYASE-RELATED"/>
    <property type="match status" value="1"/>
</dbReference>
<dbReference type="RefSeq" id="WP_073249116.1">
    <property type="nucleotide sequence ID" value="NZ_FQVG01000034.1"/>
</dbReference>
<keyword evidence="2" id="KW-1185">Reference proteome</keyword>
<dbReference type="EMBL" id="FQVG01000034">
    <property type="protein sequence ID" value="SHF09928.1"/>
    <property type="molecule type" value="Genomic_DNA"/>
</dbReference>
<dbReference type="GO" id="GO:0003913">
    <property type="term" value="F:DNA photolyase activity"/>
    <property type="evidence" value="ECO:0007669"/>
    <property type="project" value="TreeGrafter"/>
</dbReference>
<organism evidence="1 2">
    <name type="scientific">Caloramator proteoclasticus DSM 10124</name>
    <dbReference type="NCBI Taxonomy" id="1121262"/>
    <lineage>
        <taxon>Bacteria</taxon>
        <taxon>Bacillati</taxon>
        <taxon>Bacillota</taxon>
        <taxon>Clostridia</taxon>
        <taxon>Eubacteriales</taxon>
        <taxon>Clostridiaceae</taxon>
        <taxon>Caloramator</taxon>
    </lineage>
</organism>
<dbReference type="GO" id="GO:0009116">
    <property type="term" value="P:nucleoside metabolic process"/>
    <property type="evidence" value="ECO:0007669"/>
    <property type="project" value="InterPro"/>
</dbReference>
<evidence type="ECO:0000313" key="1">
    <source>
        <dbReference type="EMBL" id="SHF09928.1"/>
    </source>
</evidence>
<evidence type="ECO:0000313" key="2">
    <source>
        <dbReference type="Proteomes" id="UP000184423"/>
    </source>
</evidence>
<dbReference type="Proteomes" id="UP000184423">
    <property type="component" value="Unassembled WGS sequence"/>
</dbReference>
<gene>
    <name evidence="1" type="ORF">SAMN02746091_01770</name>
</gene>
<sequence>MIYISTAMYIEAQEIIKRLGLKRDNSINKFEVFKNDEVTLIITGVGKVKSAVALTYLLSRQEITQNDLYINFGVCGTKDKQIEQGEVFLCSKITDNDTKFTYYSDLLFKHPFKEGSIETFSKVANEGESDELLVDMEASSLYQAASVFFKPHQIMFIKVVSDYQSTENIDRDFVLKVVEKNIHRVIEWINYIKDNFIKSRQVLTQAEEELIKKVSENLKMSATMENEFRQLMIYHKLLDNDITELIDIYLKIECKSKNEGKMHLAELKRRIIK</sequence>
<dbReference type="GO" id="GO:0051539">
    <property type="term" value="F:4 iron, 4 sulfur cluster binding"/>
    <property type="evidence" value="ECO:0007669"/>
    <property type="project" value="TreeGrafter"/>
</dbReference>
<dbReference type="Gene3D" id="3.40.50.1580">
    <property type="entry name" value="Nucleoside phosphorylase domain"/>
    <property type="match status" value="1"/>
</dbReference>
<dbReference type="PANTHER" id="PTHR37822:SF2">
    <property type="entry name" value="SPORE PHOTOPRODUCT LYASE"/>
    <property type="match status" value="1"/>
</dbReference>
<dbReference type="GO" id="GO:0042601">
    <property type="term" value="C:endospore-forming forespore"/>
    <property type="evidence" value="ECO:0007669"/>
    <property type="project" value="TreeGrafter"/>
</dbReference>
<dbReference type="InterPro" id="IPR035994">
    <property type="entry name" value="Nucleoside_phosphorylase_sf"/>
</dbReference>
<reference evidence="2" key="1">
    <citation type="submission" date="2016-11" db="EMBL/GenBank/DDBJ databases">
        <authorList>
            <person name="Varghese N."/>
            <person name="Submissions S."/>
        </authorList>
    </citation>
    <scope>NUCLEOTIDE SEQUENCE [LARGE SCALE GENOMIC DNA]</scope>
    <source>
        <strain evidence="2">DSM 10124</strain>
    </source>
</reference>
<accession>A0A1M4YW48</accession>
<dbReference type="AlphaFoldDB" id="A0A1M4YW48"/>
<proteinExistence type="predicted"/>
<dbReference type="SUPFAM" id="SSF53167">
    <property type="entry name" value="Purine and uridine phosphorylases"/>
    <property type="match status" value="1"/>
</dbReference>
<protein>
    <submittedName>
        <fullName evidence="1">Nucleoside phosphorylase</fullName>
    </submittedName>
</protein>
<dbReference type="InterPro" id="IPR049539">
    <property type="entry name" value="SPL"/>
</dbReference>
<dbReference type="GO" id="GO:1904047">
    <property type="term" value="F:S-adenosyl-L-methionine binding"/>
    <property type="evidence" value="ECO:0007669"/>
    <property type="project" value="TreeGrafter"/>
</dbReference>
<name>A0A1M4YW48_9CLOT</name>